<dbReference type="Gramene" id="PNW83907">
    <property type="protein sequence ID" value="PNW83907"/>
    <property type="gene ID" value="CHLRE_04g216000v5"/>
</dbReference>
<feature type="region of interest" description="Disordered" evidence="1">
    <location>
        <begin position="525"/>
        <end position="654"/>
    </location>
</feature>
<dbReference type="InParanoid" id="A0A2K3DTQ6"/>
<feature type="compositionally biased region" description="Acidic residues" evidence="1">
    <location>
        <begin position="830"/>
        <end position="845"/>
    </location>
</feature>
<feature type="compositionally biased region" description="Gly residues" evidence="1">
    <location>
        <begin position="607"/>
        <end position="619"/>
    </location>
</feature>
<feature type="region of interest" description="Disordered" evidence="1">
    <location>
        <begin position="1"/>
        <end position="300"/>
    </location>
</feature>
<accession>A0A2K3DTQ6</accession>
<feature type="compositionally biased region" description="Low complexity" evidence="1">
    <location>
        <begin position="579"/>
        <end position="601"/>
    </location>
</feature>
<organism evidence="2 3">
    <name type="scientific">Chlamydomonas reinhardtii</name>
    <name type="common">Chlamydomonas smithii</name>
    <dbReference type="NCBI Taxonomy" id="3055"/>
    <lineage>
        <taxon>Eukaryota</taxon>
        <taxon>Viridiplantae</taxon>
        <taxon>Chlorophyta</taxon>
        <taxon>core chlorophytes</taxon>
        <taxon>Chlorophyceae</taxon>
        <taxon>CS clade</taxon>
        <taxon>Chlamydomonadales</taxon>
        <taxon>Chlamydomonadaceae</taxon>
        <taxon>Chlamydomonas</taxon>
    </lineage>
</organism>
<feature type="compositionally biased region" description="Low complexity" evidence="1">
    <location>
        <begin position="714"/>
        <end position="737"/>
    </location>
</feature>
<dbReference type="OMA" id="AKTSHIP"/>
<dbReference type="STRING" id="3055.A0A2K3DTQ6"/>
<reference evidence="2 3" key="1">
    <citation type="journal article" date="2007" name="Science">
        <title>The Chlamydomonas genome reveals the evolution of key animal and plant functions.</title>
        <authorList>
            <person name="Merchant S.S."/>
            <person name="Prochnik S.E."/>
            <person name="Vallon O."/>
            <person name="Harris E.H."/>
            <person name="Karpowicz S.J."/>
            <person name="Witman G.B."/>
            <person name="Terry A."/>
            <person name="Salamov A."/>
            <person name="Fritz-Laylin L.K."/>
            <person name="Marechal-Drouard L."/>
            <person name="Marshall W.F."/>
            <person name="Qu L.H."/>
            <person name="Nelson D.R."/>
            <person name="Sanderfoot A.A."/>
            <person name="Spalding M.H."/>
            <person name="Kapitonov V.V."/>
            <person name="Ren Q."/>
            <person name="Ferris P."/>
            <person name="Lindquist E."/>
            <person name="Shapiro H."/>
            <person name="Lucas S.M."/>
            <person name="Grimwood J."/>
            <person name="Schmutz J."/>
            <person name="Cardol P."/>
            <person name="Cerutti H."/>
            <person name="Chanfreau G."/>
            <person name="Chen C.L."/>
            <person name="Cognat V."/>
            <person name="Croft M.T."/>
            <person name="Dent R."/>
            <person name="Dutcher S."/>
            <person name="Fernandez E."/>
            <person name="Fukuzawa H."/>
            <person name="Gonzalez-Ballester D."/>
            <person name="Gonzalez-Halphen D."/>
            <person name="Hallmann A."/>
            <person name="Hanikenne M."/>
            <person name="Hippler M."/>
            <person name="Inwood W."/>
            <person name="Jabbari K."/>
            <person name="Kalanon M."/>
            <person name="Kuras R."/>
            <person name="Lefebvre P.A."/>
            <person name="Lemaire S.D."/>
            <person name="Lobanov A.V."/>
            <person name="Lohr M."/>
            <person name="Manuell A."/>
            <person name="Meier I."/>
            <person name="Mets L."/>
            <person name="Mittag M."/>
            <person name="Mittelmeier T."/>
            <person name="Moroney J.V."/>
            <person name="Moseley J."/>
            <person name="Napoli C."/>
            <person name="Nedelcu A.M."/>
            <person name="Niyogi K."/>
            <person name="Novoselov S.V."/>
            <person name="Paulsen I.T."/>
            <person name="Pazour G."/>
            <person name="Purton S."/>
            <person name="Ral J.P."/>
            <person name="Riano-Pachon D.M."/>
            <person name="Riekhof W."/>
            <person name="Rymarquis L."/>
            <person name="Schroda M."/>
            <person name="Stern D."/>
            <person name="Umen J."/>
            <person name="Willows R."/>
            <person name="Wilson N."/>
            <person name="Zimmer S.L."/>
            <person name="Allmer J."/>
            <person name="Balk J."/>
            <person name="Bisova K."/>
            <person name="Chen C.J."/>
            <person name="Elias M."/>
            <person name="Gendler K."/>
            <person name="Hauser C."/>
            <person name="Lamb M.R."/>
            <person name="Ledford H."/>
            <person name="Long J.C."/>
            <person name="Minagawa J."/>
            <person name="Page M.D."/>
            <person name="Pan J."/>
            <person name="Pootakham W."/>
            <person name="Roje S."/>
            <person name="Rose A."/>
            <person name="Stahlberg E."/>
            <person name="Terauchi A.M."/>
            <person name="Yang P."/>
            <person name="Ball S."/>
            <person name="Bowler C."/>
            <person name="Dieckmann C.L."/>
            <person name="Gladyshev V.N."/>
            <person name="Green P."/>
            <person name="Jorgensen R."/>
            <person name="Mayfield S."/>
            <person name="Mueller-Roeber B."/>
            <person name="Rajamani S."/>
            <person name="Sayre R.T."/>
            <person name="Brokstein P."/>
            <person name="Dubchak I."/>
            <person name="Goodstein D."/>
            <person name="Hornick L."/>
            <person name="Huang Y.W."/>
            <person name="Jhaveri J."/>
            <person name="Luo Y."/>
            <person name="Martinez D."/>
            <person name="Ngau W.C."/>
            <person name="Otillar B."/>
            <person name="Poliakov A."/>
            <person name="Porter A."/>
            <person name="Szajkowski L."/>
            <person name="Werner G."/>
            <person name="Zhou K."/>
            <person name="Grigoriev I.V."/>
            <person name="Rokhsar D.S."/>
            <person name="Grossman A.R."/>
        </authorList>
    </citation>
    <scope>NUCLEOTIDE SEQUENCE [LARGE SCALE GENOMIC DNA]</scope>
    <source>
        <strain evidence="3">CC-503</strain>
    </source>
</reference>
<dbReference type="ExpressionAtlas" id="A0A2K3DTQ6">
    <property type="expression patterns" value="baseline"/>
</dbReference>
<feature type="compositionally biased region" description="Gly residues" evidence="1">
    <location>
        <begin position="146"/>
        <end position="167"/>
    </location>
</feature>
<keyword evidence="3" id="KW-1185">Reference proteome</keyword>
<feature type="compositionally biased region" description="Gly residues" evidence="1">
    <location>
        <begin position="409"/>
        <end position="427"/>
    </location>
</feature>
<gene>
    <name evidence="2" type="ORF">CHLRE_04g216000v5</name>
</gene>
<feature type="compositionally biased region" description="Low complexity" evidence="1">
    <location>
        <begin position="219"/>
        <end position="236"/>
    </location>
</feature>
<dbReference type="PaxDb" id="3055-EDO99371"/>
<evidence type="ECO:0000256" key="1">
    <source>
        <dbReference type="SAM" id="MobiDB-lite"/>
    </source>
</evidence>
<feature type="region of interest" description="Disordered" evidence="1">
    <location>
        <begin position="367"/>
        <end position="502"/>
    </location>
</feature>
<sequence length="897" mass="89869">MSEPDTQDQGQGGVELPSALRPRSGWDKAAHNPEAVHNPYIDAAAVPSSGYMSPEYQPPRGTSPGAESEDALATDQSAFGVAQQGHLLGRTGERTDSAGAVGSDGRPGWDSRHHVASKTDRDPAPPAQILRPPSSTAAPGQSYATGGLGAAGAGAAGDTGMEGGAAEGGSSEAGAGAGLGMGQGRTTQLPGLNATSPASLRPSPYASTSGAAGTGGAAGAAPGSPSRGSGTTSPAPAAGTGRPDLADTYVGRAYSPDGTVKRGGGAGQQPGAASSADGAGAGGGAEAGGDTGVDGHGTHLPALDKAYLYHQGKKPPFDLGFGTGGVGNTKGRRGVAAAQGGGGSTARAAAAKEDSLSWLAPAPGAIYMPANGTRRRGASQPRSARPARDRQLVPVPPPLPLTSRLHHSGSGGAGGHEGGGRVGGQSADGGMPTRRRDDTMRASAGVWRPSGKQPIPDALPSPGRSSYRAKAEGEASRETQEEGDRRRAQPRTFSPDRYPIVGQGWSFTPEKIAVNPAYKDVRPKYLEAKPPAEADNTTPHLPHIDNHHGKPWLTPGKHLLSDSSTPAPKVASAGRPSYLPAAGPSGPSVSSPSGVAASLGSTLNRTGGAGGKAWGGGKGAPAAKPRRRPLVKQETYSGSGSDNDDDTPEGDREVLAVIGGVRLMSMVRRGEMAAEIHRQAQEDAEMEAEDRAREEADHRGERGGSAPSGEQPVAGAAADATAASRSSVGAGAGAESSKTQASSEPQREQRWVSEPEQQDADDGAKEDASPAAGAEREEDTPPVAPACVSKRPSGASAVSKSDSVGSAGSAAGAQSRVSCEDGSDGLDAPDGGEDAADKEEEEEEGEAAKEEEAGGDGEDDDGEDLGGVELPDEGAAAEDDAEEAEDNVELPDGADED</sequence>
<dbReference type="EMBL" id="CM008965">
    <property type="protein sequence ID" value="PNW83907.1"/>
    <property type="molecule type" value="Genomic_DNA"/>
</dbReference>
<feature type="compositionally biased region" description="Basic and acidic residues" evidence="1">
    <location>
        <begin position="107"/>
        <end position="123"/>
    </location>
</feature>
<feature type="compositionally biased region" description="Gly residues" evidence="1">
    <location>
        <begin position="279"/>
        <end position="295"/>
    </location>
</feature>
<evidence type="ECO:0000313" key="2">
    <source>
        <dbReference type="EMBL" id="PNW83907.1"/>
    </source>
</evidence>
<feature type="compositionally biased region" description="Basic and acidic residues" evidence="1">
    <location>
        <begin position="689"/>
        <end position="702"/>
    </location>
</feature>
<feature type="compositionally biased region" description="Acidic residues" evidence="1">
    <location>
        <begin position="853"/>
        <end position="897"/>
    </location>
</feature>
<evidence type="ECO:0000313" key="3">
    <source>
        <dbReference type="Proteomes" id="UP000006906"/>
    </source>
</evidence>
<dbReference type="GeneID" id="5724248"/>
<feature type="compositionally biased region" description="Low complexity" evidence="1">
    <location>
        <begin position="202"/>
        <end position="211"/>
    </location>
</feature>
<feature type="compositionally biased region" description="Low complexity" evidence="1">
    <location>
        <begin position="793"/>
        <end position="817"/>
    </location>
</feature>
<feature type="region of interest" description="Disordered" evidence="1">
    <location>
        <begin position="320"/>
        <end position="348"/>
    </location>
</feature>
<feature type="compositionally biased region" description="Basic and acidic residues" evidence="1">
    <location>
        <begin position="469"/>
        <end position="487"/>
    </location>
</feature>
<proteinExistence type="predicted"/>
<feature type="compositionally biased region" description="Low complexity" evidence="1">
    <location>
        <begin position="269"/>
        <end position="278"/>
    </location>
</feature>
<dbReference type="OrthoDB" id="544891at2759"/>
<dbReference type="KEGG" id="cre:CHLRE_04g216000v5"/>
<name>A0A2K3DTQ6_CHLRE</name>
<dbReference type="RefSeq" id="XP_001698689.2">
    <property type="nucleotide sequence ID" value="XM_001698637.2"/>
</dbReference>
<feature type="compositionally biased region" description="Polar residues" evidence="1">
    <location>
        <begin position="133"/>
        <end position="143"/>
    </location>
</feature>
<feature type="region of interest" description="Disordered" evidence="1">
    <location>
        <begin position="674"/>
        <end position="897"/>
    </location>
</feature>
<feature type="compositionally biased region" description="Polar residues" evidence="1">
    <location>
        <begin position="184"/>
        <end position="198"/>
    </location>
</feature>
<protein>
    <submittedName>
        <fullName evidence="2">Uncharacterized protein</fullName>
    </submittedName>
</protein>
<dbReference type="AlphaFoldDB" id="A0A2K3DTQ6"/>
<dbReference type="Proteomes" id="UP000006906">
    <property type="component" value="Chromosome 4"/>
</dbReference>